<evidence type="ECO:0000256" key="1">
    <source>
        <dbReference type="ARBA" id="ARBA00023015"/>
    </source>
</evidence>
<dbReference type="GO" id="GO:0000976">
    <property type="term" value="F:transcription cis-regulatory region binding"/>
    <property type="evidence" value="ECO:0007669"/>
    <property type="project" value="TreeGrafter"/>
</dbReference>
<gene>
    <name evidence="6" type="ORF">Afil01_41800</name>
</gene>
<keyword evidence="1" id="KW-0805">Transcription regulation</keyword>
<dbReference type="GO" id="GO:0045892">
    <property type="term" value="P:negative regulation of DNA-templated transcription"/>
    <property type="evidence" value="ECO:0007669"/>
    <property type="project" value="InterPro"/>
</dbReference>
<comment type="caution">
    <text evidence="6">The sequence shown here is derived from an EMBL/GenBank/DDBJ whole genome shotgun (WGS) entry which is preliminary data.</text>
</comment>
<feature type="DNA-binding region" description="H-T-H motif" evidence="4">
    <location>
        <begin position="56"/>
        <end position="75"/>
    </location>
</feature>
<keyword evidence="2 4" id="KW-0238">DNA-binding</keyword>
<dbReference type="InterPro" id="IPR050109">
    <property type="entry name" value="HTH-type_TetR-like_transc_reg"/>
</dbReference>
<proteinExistence type="predicted"/>
<dbReference type="InterPro" id="IPR036271">
    <property type="entry name" value="Tet_transcr_reg_TetR-rel_C_sf"/>
</dbReference>
<dbReference type="PROSITE" id="PS50977">
    <property type="entry name" value="HTH_TETR_2"/>
    <property type="match status" value="1"/>
</dbReference>
<dbReference type="AlphaFoldDB" id="A0A9W6WAU0"/>
<name>A0A9W6WAU0_9ACTN</name>
<protein>
    <submittedName>
        <fullName evidence="6">TetR family transcriptional regulator</fullName>
    </submittedName>
</protein>
<dbReference type="Pfam" id="PF00440">
    <property type="entry name" value="TetR_N"/>
    <property type="match status" value="1"/>
</dbReference>
<dbReference type="SUPFAM" id="SSF46689">
    <property type="entry name" value="Homeodomain-like"/>
    <property type="match status" value="1"/>
</dbReference>
<keyword evidence="7" id="KW-1185">Reference proteome</keyword>
<reference evidence="6" key="1">
    <citation type="submission" date="2023-03" db="EMBL/GenBank/DDBJ databases">
        <title>Actinorhabdospora filicis NBRC 111898.</title>
        <authorList>
            <person name="Ichikawa N."/>
            <person name="Sato H."/>
            <person name="Tonouchi N."/>
        </authorList>
    </citation>
    <scope>NUCLEOTIDE SEQUENCE</scope>
    <source>
        <strain evidence="6">NBRC 111898</strain>
    </source>
</reference>
<sequence>MVWQDVAMSEEVPAKLRRLWRRPETSRLGRPATLDVETVVAAAVALADRDGLAGVTLPKVAAGLGVTGMSLYRHVGSKDELLELMHDAALGDPPVIADAGWRAGLRAWAVAQRAVLLARPWLVAVPTSGAPSGPNVIAWMECALAVMAGTRLDWARKIGVLTLVGGYVRQSARQTLELAAGRGEETQAEAEAAYGRALMGLVEPERFPQVAALFGSMVFETPDPVLPEASGVDFDFDLGLEMILDGVAVSAG</sequence>
<dbReference type="Pfam" id="PF02909">
    <property type="entry name" value="TetR_C_1"/>
    <property type="match status" value="1"/>
</dbReference>
<dbReference type="InterPro" id="IPR004111">
    <property type="entry name" value="Repressor_TetR_C"/>
</dbReference>
<evidence type="ECO:0000256" key="3">
    <source>
        <dbReference type="ARBA" id="ARBA00023163"/>
    </source>
</evidence>
<evidence type="ECO:0000256" key="2">
    <source>
        <dbReference type="ARBA" id="ARBA00023125"/>
    </source>
</evidence>
<dbReference type="Proteomes" id="UP001165079">
    <property type="component" value="Unassembled WGS sequence"/>
</dbReference>
<dbReference type="PANTHER" id="PTHR30055:SF151">
    <property type="entry name" value="TRANSCRIPTIONAL REGULATORY PROTEIN"/>
    <property type="match status" value="1"/>
</dbReference>
<accession>A0A9W6WAU0</accession>
<dbReference type="GO" id="GO:0003700">
    <property type="term" value="F:DNA-binding transcription factor activity"/>
    <property type="evidence" value="ECO:0007669"/>
    <property type="project" value="TreeGrafter"/>
</dbReference>
<dbReference type="PRINTS" id="PR00455">
    <property type="entry name" value="HTHTETR"/>
</dbReference>
<dbReference type="Gene3D" id="1.10.10.60">
    <property type="entry name" value="Homeodomain-like"/>
    <property type="match status" value="1"/>
</dbReference>
<dbReference type="InterPro" id="IPR001647">
    <property type="entry name" value="HTH_TetR"/>
</dbReference>
<organism evidence="6 7">
    <name type="scientific">Actinorhabdospora filicis</name>
    <dbReference type="NCBI Taxonomy" id="1785913"/>
    <lineage>
        <taxon>Bacteria</taxon>
        <taxon>Bacillati</taxon>
        <taxon>Actinomycetota</taxon>
        <taxon>Actinomycetes</taxon>
        <taxon>Micromonosporales</taxon>
        <taxon>Micromonosporaceae</taxon>
        <taxon>Actinorhabdospora</taxon>
    </lineage>
</organism>
<evidence type="ECO:0000256" key="4">
    <source>
        <dbReference type="PROSITE-ProRule" id="PRU00335"/>
    </source>
</evidence>
<feature type="domain" description="HTH tetR-type" evidence="5">
    <location>
        <begin position="33"/>
        <end position="93"/>
    </location>
</feature>
<keyword evidence="3" id="KW-0804">Transcription</keyword>
<evidence type="ECO:0000313" key="6">
    <source>
        <dbReference type="EMBL" id="GLZ79373.1"/>
    </source>
</evidence>
<dbReference type="InterPro" id="IPR009057">
    <property type="entry name" value="Homeodomain-like_sf"/>
</dbReference>
<dbReference type="Gene3D" id="1.10.357.10">
    <property type="entry name" value="Tetracycline Repressor, domain 2"/>
    <property type="match status" value="1"/>
</dbReference>
<dbReference type="PANTHER" id="PTHR30055">
    <property type="entry name" value="HTH-TYPE TRANSCRIPTIONAL REGULATOR RUTR"/>
    <property type="match status" value="1"/>
</dbReference>
<dbReference type="EMBL" id="BSTX01000003">
    <property type="protein sequence ID" value="GLZ79373.1"/>
    <property type="molecule type" value="Genomic_DNA"/>
</dbReference>
<evidence type="ECO:0000259" key="5">
    <source>
        <dbReference type="PROSITE" id="PS50977"/>
    </source>
</evidence>
<evidence type="ECO:0000313" key="7">
    <source>
        <dbReference type="Proteomes" id="UP001165079"/>
    </source>
</evidence>
<dbReference type="SUPFAM" id="SSF48498">
    <property type="entry name" value="Tetracyclin repressor-like, C-terminal domain"/>
    <property type="match status" value="1"/>
</dbReference>